<protein>
    <recommendedName>
        <fullName evidence="5">CNH domain-containing protein</fullName>
    </recommendedName>
</protein>
<dbReference type="InterPro" id="IPR000547">
    <property type="entry name" value="Clathrin_H-chain/VPS_repeat"/>
</dbReference>
<feature type="repeat" description="CHCR" evidence="4">
    <location>
        <begin position="570"/>
        <end position="747"/>
    </location>
</feature>
<evidence type="ECO:0000256" key="3">
    <source>
        <dbReference type="ARBA" id="ARBA00038201"/>
    </source>
</evidence>
<evidence type="ECO:0000313" key="7">
    <source>
        <dbReference type="Proteomes" id="UP001186944"/>
    </source>
</evidence>
<dbReference type="InterPro" id="IPR019452">
    <property type="entry name" value="VPS39/TGF_beta_rcpt-assoc_1"/>
</dbReference>
<evidence type="ECO:0000259" key="5">
    <source>
        <dbReference type="PROSITE" id="PS50219"/>
    </source>
</evidence>
<dbReference type="PROSITE" id="PS50236">
    <property type="entry name" value="CHCR"/>
    <property type="match status" value="1"/>
</dbReference>
<comment type="similarity">
    <text evidence="3">Belongs to the VAM6/VPS39 family.</text>
</comment>
<keyword evidence="2" id="KW-0472">Membrane</keyword>
<keyword evidence="7" id="KW-1185">Reference proteome</keyword>
<dbReference type="GO" id="GO:0005737">
    <property type="term" value="C:cytoplasm"/>
    <property type="evidence" value="ECO:0007669"/>
    <property type="project" value="TreeGrafter"/>
</dbReference>
<dbReference type="GO" id="GO:0012505">
    <property type="term" value="C:endomembrane system"/>
    <property type="evidence" value="ECO:0007669"/>
    <property type="project" value="UniProtKB-SubCell"/>
</dbReference>
<comment type="caution">
    <text evidence="6">The sequence shown here is derived from an EMBL/GenBank/DDBJ whole genome shotgun (WGS) entry which is preliminary data.</text>
</comment>
<organism evidence="6 7">
    <name type="scientific">Pinctada imbricata</name>
    <name type="common">Atlantic pearl-oyster</name>
    <name type="synonym">Pinctada martensii</name>
    <dbReference type="NCBI Taxonomy" id="66713"/>
    <lineage>
        <taxon>Eukaryota</taxon>
        <taxon>Metazoa</taxon>
        <taxon>Spiralia</taxon>
        <taxon>Lophotrochozoa</taxon>
        <taxon>Mollusca</taxon>
        <taxon>Bivalvia</taxon>
        <taxon>Autobranchia</taxon>
        <taxon>Pteriomorphia</taxon>
        <taxon>Pterioida</taxon>
        <taxon>Pterioidea</taxon>
        <taxon>Pteriidae</taxon>
        <taxon>Pinctada</taxon>
    </lineage>
</organism>
<name>A0AA88YBH5_PINIB</name>
<evidence type="ECO:0000256" key="4">
    <source>
        <dbReference type="PROSITE-ProRule" id="PRU01006"/>
    </source>
</evidence>
<dbReference type="Pfam" id="PF10367">
    <property type="entry name" value="zf-Vps39_C"/>
    <property type="match status" value="1"/>
</dbReference>
<dbReference type="GO" id="GO:0006914">
    <property type="term" value="P:autophagy"/>
    <property type="evidence" value="ECO:0007669"/>
    <property type="project" value="TreeGrafter"/>
</dbReference>
<accession>A0AA88YBH5</accession>
<dbReference type="EMBL" id="VSWD01000009">
    <property type="protein sequence ID" value="KAK3093225.1"/>
    <property type="molecule type" value="Genomic_DNA"/>
</dbReference>
<comment type="subcellular location">
    <subcellularLocation>
        <location evidence="1">Endomembrane system</location>
        <topology evidence="1">Peripheral membrane protein</topology>
    </subcellularLocation>
</comment>
<dbReference type="InterPro" id="IPR032914">
    <property type="entry name" value="Vam6/VPS39/TRAP1"/>
</dbReference>
<proteinExistence type="inferred from homology"/>
<evidence type="ECO:0000256" key="2">
    <source>
        <dbReference type="ARBA" id="ARBA00023136"/>
    </source>
</evidence>
<dbReference type="GO" id="GO:0006886">
    <property type="term" value="P:intracellular protein transport"/>
    <property type="evidence" value="ECO:0007669"/>
    <property type="project" value="UniProtKB-UniRule"/>
</dbReference>
<dbReference type="Pfam" id="PF10366">
    <property type="entry name" value="Vps39_1"/>
    <property type="match status" value="1"/>
</dbReference>
<dbReference type="GO" id="GO:0016020">
    <property type="term" value="C:membrane"/>
    <property type="evidence" value="ECO:0007669"/>
    <property type="project" value="TreeGrafter"/>
</dbReference>
<dbReference type="InterPro" id="IPR019453">
    <property type="entry name" value="VPS39/TGFA1_Znf"/>
</dbReference>
<dbReference type="Proteomes" id="UP001186944">
    <property type="component" value="Unassembled WGS sequence"/>
</dbReference>
<dbReference type="InterPro" id="IPR001180">
    <property type="entry name" value="CNH_dom"/>
</dbReference>
<evidence type="ECO:0000313" key="6">
    <source>
        <dbReference type="EMBL" id="KAK3093225.1"/>
    </source>
</evidence>
<sequence length="885" mass="102278">MHEAYEAVPILEKLPLKIESISCYDDVLLVGTKEGHLLLYKIKKGTGENKLDVVLERSNKNFGKKPIVQLAAIPELFLLISLSELHYGTYIKRSLVVKRTYVNGDRERDISLIKNQVLVMYSKLTSLSGEDNFTLRMCVAVKRKLQIFLWKNRDFIDLRDDLNLYDYPRAMTWCKDSICVGFKRDYFLVKVNTGDIKELFPLGSKQMEPTIASLWDDRLMLGRDEMSILIDADGNPTQKFPLTWSDIPIEIENNQPYVIAVLPKYIEIRTIDPRVMIQNLELPKARFICHGSGHYYVASTTCVWRLTTVAIAFQIRQLLENKEFELALQLADMTEESTEEKIKRIHGIKTLYAFHQFCQRKFEESMNIFVKLGTDPSHVIGLYPNLLPQEYRNKLEYPEKPPDLEGGDLEKALLALQDYLTQKRKEVLKDINKEVDTTAIKEGNTTIKSKKQLSQIIDTTLLKCYLQTNDALVAPLLRLKDNNCHIEESEKVLKKKEKFSELIILYEKKGLHQKALQLLMKQAARPNSPLKGHERTVQYLQHLGVDHLSLIFEYAEWVLKEHPEDGLKIFTEDLPEVESLPRDKVLNYLEKNNKNLAVSYLEHVIWNCSDESPDFHNILAQFLCEKVQKLMAEYLQSLPEGHIPARAGHEEGELGDVRGKLLEFLQTSNHYVPERLLTRFPMNGFYEERAILLGRLGRHEQALGIYIHVLNDTELAEEYCSRYYDRMIDGRKDVYVYLLKMYLQPPPASSLGFSASQGVIPKANIKAALKLMKDHAPKIDTSKSLELLPTSTKVTDILEYLESVMEHQAMIRRKNQVIKSMLFAENLQVHEQLMHYQKTKVSINDEKLCRVCKKKILNSAFARYPNGVIVHYYCCKDRKVCPVDS</sequence>
<reference evidence="6" key="1">
    <citation type="submission" date="2019-08" db="EMBL/GenBank/DDBJ databases">
        <title>The improved chromosome-level genome for the pearl oyster Pinctada fucata martensii using PacBio sequencing and Hi-C.</title>
        <authorList>
            <person name="Zheng Z."/>
        </authorList>
    </citation>
    <scope>NUCLEOTIDE SEQUENCE</scope>
    <source>
        <strain evidence="6">ZZ-2019</strain>
        <tissue evidence="6">Adductor muscle</tissue>
    </source>
</reference>
<dbReference type="Pfam" id="PF00780">
    <property type="entry name" value="CNH"/>
    <property type="match status" value="1"/>
</dbReference>
<dbReference type="PANTHER" id="PTHR12894:SF49">
    <property type="entry name" value="VAM6_VPS39-LIKE PROTEIN"/>
    <property type="match status" value="1"/>
</dbReference>
<feature type="domain" description="CNH" evidence="5">
    <location>
        <begin position="15"/>
        <end position="295"/>
    </location>
</feature>
<evidence type="ECO:0000256" key="1">
    <source>
        <dbReference type="ARBA" id="ARBA00004184"/>
    </source>
</evidence>
<dbReference type="PROSITE" id="PS50219">
    <property type="entry name" value="CNH"/>
    <property type="match status" value="1"/>
</dbReference>
<gene>
    <name evidence="6" type="ORF">FSP39_012933</name>
</gene>
<dbReference type="AlphaFoldDB" id="A0AA88YBH5"/>
<dbReference type="PANTHER" id="PTHR12894">
    <property type="entry name" value="CNH DOMAIN CONTAINING"/>
    <property type="match status" value="1"/>
</dbReference>
<dbReference type="GO" id="GO:0034058">
    <property type="term" value="P:endosomal vesicle fusion"/>
    <property type="evidence" value="ECO:0007669"/>
    <property type="project" value="TreeGrafter"/>
</dbReference>